<evidence type="ECO:0000256" key="3">
    <source>
        <dbReference type="ARBA" id="ARBA00022989"/>
    </source>
</evidence>
<comment type="subcellular location">
    <subcellularLocation>
        <location evidence="1">Membrane</location>
        <topology evidence="1">Multi-pass membrane protein</topology>
    </subcellularLocation>
</comment>
<feature type="transmembrane region" description="Helical" evidence="5">
    <location>
        <begin position="32"/>
        <end position="49"/>
    </location>
</feature>
<dbReference type="PANTHER" id="PTHR43243">
    <property type="entry name" value="INNER MEMBRANE TRANSPORTER YGJI-RELATED"/>
    <property type="match status" value="1"/>
</dbReference>
<evidence type="ECO:0000256" key="1">
    <source>
        <dbReference type="ARBA" id="ARBA00004141"/>
    </source>
</evidence>
<evidence type="ECO:0000256" key="2">
    <source>
        <dbReference type="ARBA" id="ARBA00022692"/>
    </source>
</evidence>
<gene>
    <name evidence="6" type="ORF">JD844_003964</name>
</gene>
<feature type="transmembrane region" description="Helical" evidence="5">
    <location>
        <begin position="129"/>
        <end position="147"/>
    </location>
</feature>
<protein>
    <recommendedName>
        <fullName evidence="8">High affinity cationic amino acid transporter 1</fullName>
    </recommendedName>
</protein>
<dbReference type="EMBL" id="JAIPUX010000415">
    <property type="protein sequence ID" value="KAH0630771.1"/>
    <property type="molecule type" value="Genomic_DNA"/>
</dbReference>
<comment type="caution">
    <text evidence="6">The sequence shown here is derived from an EMBL/GenBank/DDBJ whole genome shotgun (WGS) entry which is preliminary data.</text>
</comment>
<organism evidence="6 7">
    <name type="scientific">Phrynosoma platyrhinos</name>
    <name type="common">Desert horned lizard</name>
    <dbReference type="NCBI Taxonomy" id="52577"/>
    <lineage>
        <taxon>Eukaryota</taxon>
        <taxon>Metazoa</taxon>
        <taxon>Chordata</taxon>
        <taxon>Craniata</taxon>
        <taxon>Vertebrata</taxon>
        <taxon>Euteleostomi</taxon>
        <taxon>Lepidosauria</taxon>
        <taxon>Squamata</taxon>
        <taxon>Bifurcata</taxon>
        <taxon>Unidentata</taxon>
        <taxon>Episquamata</taxon>
        <taxon>Toxicofera</taxon>
        <taxon>Iguania</taxon>
        <taxon>Phrynosomatidae</taxon>
        <taxon>Phrynosomatinae</taxon>
        <taxon>Phrynosoma</taxon>
    </lineage>
</organism>
<dbReference type="Gene3D" id="1.20.1740.10">
    <property type="entry name" value="Amino acid/polyamine transporter I"/>
    <property type="match status" value="1"/>
</dbReference>
<evidence type="ECO:0000313" key="7">
    <source>
        <dbReference type="Proteomes" id="UP000826234"/>
    </source>
</evidence>
<reference evidence="6 7" key="1">
    <citation type="journal article" date="2022" name="Gigascience">
        <title>A chromosome-level genome assembly and annotation of the desert horned lizard, Phrynosoma platyrhinos, provides insight into chromosomal rearrangements among reptiles.</title>
        <authorList>
            <person name="Koochekian N."/>
            <person name="Ascanio A."/>
            <person name="Farleigh K."/>
            <person name="Card D.C."/>
            <person name="Schield D.R."/>
            <person name="Castoe T.A."/>
            <person name="Jezkova T."/>
        </authorList>
    </citation>
    <scope>NUCLEOTIDE SEQUENCE [LARGE SCALE GENOMIC DNA]</scope>
    <source>
        <strain evidence="6">NK-2021</strain>
    </source>
</reference>
<evidence type="ECO:0008006" key="8">
    <source>
        <dbReference type="Google" id="ProtNLM"/>
    </source>
</evidence>
<keyword evidence="4 5" id="KW-0472">Membrane</keyword>
<feature type="transmembrane region" description="Helical" evidence="5">
    <location>
        <begin position="55"/>
        <end position="76"/>
    </location>
</feature>
<dbReference type="Pfam" id="PF13520">
    <property type="entry name" value="AA_permease_2"/>
    <property type="match status" value="1"/>
</dbReference>
<evidence type="ECO:0000256" key="5">
    <source>
        <dbReference type="SAM" id="Phobius"/>
    </source>
</evidence>
<dbReference type="Proteomes" id="UP000826234">
    <property type="component" value="Unassembled WGS sequence"/>
</dbReference>
<evidence type="ECO:0000256" key="4">
    <source>
        <dbReference type="ARBA" id="ARBA00023136"/>
    </source>
</evidence>
<keyword evidence="3 5" id="KW-1133">Transmembrane helix</keyword>
<evidence type="ECO:0000313" key="6">
    <source>
        <dbReference type="EMBL" id="KAH0630771.1"/>
    </source>
</evidence>
<name>A0ABQ7TN27_PHRPL</name>
<dbReference type="PANTHER" id="PTHR43243:SF20">
    <property type="entry name" value="CATIONIC AMINO ACID TRANSPORTER 3"/>
    <property type="match status" value="1"/>
</dbReference>
<sequence>MFPMPRVIYAMAEDGLLFRFLFRVHSRTKTPLVATVVSGIIAALMAFLFELKDLVNLMSIGTLLAYSLVAVCVLILRDLEMLEVNGSEEEKVIINHAATESQIVLKEKFIWRNLFCPEADTPTRLSGRVVYISSTIICFAIYFGYGIQHSVEGQVARQSTSTKPLNIASSDQNRDTAI</sequence>
<dbReference type="InterPro" id="IPR002293">
    <property type="entry name" value="AA/rel_permease1"/>
</dbReference>
<proteinExistence type="predicted"/>
<keyword evidence="7" id="KW-1185">Reference proteome</keyword>
<keyword evidence="2 5" id="KW-0812">Transmembrane</keyword>
<accession>A0ABQ7TN27</accession>